<evidence type="ECO:0000256" key="3">
    <source>
        <dbReference type="ARBA" id="ARBA00022692"/>
    </source>
</evidence>
<dbReference type="HOGENOM" id="CLU_079569_1_3_6"/>
<keyword evidence="2" id="KW-1003">Cell membrane</keyword>
<keyword evidence="4" id="KW-0813">Transport</keyword>
<evidence type="ECO:0000256" key="4">
    <source>
        <dbReference type="ARBA" id="ARBA00022970"/>
    </source>
</evidence>
<feature type="transmembrane region" description="Helical" evidence="7">
    <location>
        <begin position="198"/>
        <end position="218"/>
    </location>
</feature>
<evidence type="ECO:0000256" key="2">
    <source>
        <dbReference type="ARBA" id="ARBA00022475"/>
    </source>
</evidence>
<proteinExistence type="predicted"/>
<keyword evidence="9" id="KW-1185">Reference proteome</keyword>
<dbReference type="AlphaFoldDB" id="C9XV45"/>
<evidence type="ECO:0000313" key="8">
    <source>
        <dbReference type="EMBL" id="CBA31805.1"/>
    </source>
</evidence>
<feature type="transmembrane region" description="Helical" evidence="7">
    <location>
        <begin position="95"/>
        <end position="119"/>
    </location>
</feature>
<dbReference type="Proteomes" id="UP000002069">
    <property type="component" value="Chromosome"/>
</dbReference>
<reference evidence="9" key="2">
    <citation type="journal article" date="2011" name="J. Bacteriol.">
        <title>Complete genome sequence of Cronobacter turicensis LMG 23827, a food-borne pathogen causing deaths in neonates.</title>
        <authorList>
            <person name="Stephan R."/>
            <person name="Lehner A."/>
            <person name="Tischler P."/>
            <person name="Rattei T."/>
        </authorList>
    </citation>
    <scope>NUCLEOTIDE SEQUENCE [LARGE SCALE GENOMIC DNA]</scope>
    <source>
        <strain evidence="9">DSM 18703 / CCUG 55852 / LMG 23827 / z3032</strain>
    </source>
</reference>
<sequence>MFQTSAGKRPKIEAQTTGDAMSLLTQQLPFLFFAFVASITPGPTNILILTNSQRYGTRASLPAVLGACFASSAIVLLCGVGPGEVLRHAPWLARLMALTGALWLSWMSWQLFTSPAVALSGEATKPFGARAAAALQLINPKTWMMAMAVVTVFAPHNGRALTTLGFQALGFLVISLACLAAWAWLGSGVHRVFRSDKALVRFQRLMALWLFACAWMGFFN</sequence>
<evidence type="ECO:0000256" key="6">
    <source>
        <dbReference type="ARBA" id="ARBA00023136"/>
    </source>
</evidence>
<evidence type="ECO:0008006" key="10">
    <source>
        <dbReference type="Google" id="ProtNLM"/>
    </source>
</evidence>
<feature type="transmembrane region" description="Helical" evidence="7">
    <location>
        <begin position="166"/>
        <end position="186"/>
    </location>
</feature>
<dbReference type="GO" id="GO:0005886">
    <property type="term" value="C:plasma membrane"/>
    <property type="evidence" value="ECO:0007669"/>
    <property type="project" value="UniProtKB-SubCell"/>
</dbReference>
<gene>
    <name evidence="8" type="ordered locus">Ctu_26010</name>
</gene>
<organism evidence="8 9">
    <name type="scientific">Cronobacter turicensis (strain DSM 18703 / CCUG 55852 / LMG 23827 / z3032)</name>
    <dbReference type="NCBI Taxonomy" id="693216"/>
    <lineage>
        <taxon>Bacteria</taxon>
        <taxon>Pseudomonadati</taxon>
        <taxon>Pseudomonadota</taxon>
        <taxon>Gammaproteobacteria</taxon>
        <taxon>Enterobacterales</taxon>
        <taxon>Enterobacteriaceae</taxon>
        <taxon>Cronobacter</taxon>
    </lineage>
</organism>
<protein>
    <recommendedName>
        <fullName evidence="10">Cysteine/O-acetylserine efflux protein</fullName>
    </recommendedName>
</protein>
<feature type="transmembrane region" description="Helical" evidence="7">
    <location>
        <begin position="131"/>
        <end position="154"/>
    </location>
</feature>
<dbReference type="EMBL" id="FN543093">
    <property type="protein sequence ID" value="CBA31805.1"/>
    <property type="molecule type" value="Genomic_DNA"/>
</dbReference>
<name>C9XV45_CROTZ</name>
<dbReference type="PATRIC" id="fig|693216.3.peg.2467"/>
<reference evidence="8 9" key="1">
    <citation type="journal article" date="2010" name="J. Bacteriol.">
        <title>Complete Genome Sequence of Cronobacter turicensis LMG 23827, a foodborne pathogen causing deaths in neonates.</title>
        <authorList>
            <person name="Stephan R."/>
            <person name="Lehner A."/>
            <person name="Tischler P."/>
            <person name="Rattei T."/>
        </authorList>
    </citation>
    <scope>NUCLEOTIDE SEQUENCE [LARGE SCALE GENOMIC DNA]</scope>
    <source>
        <strain evidence="9">DSM 18703 / CCUG 55852 / LMG 23827 / z3032</strain>
    </source>
</reference>
<dbReference type="InterPro" id="IPR001123">
    <property type="entry name" value="LeuE-type"/>
</dbReference>
<feature type="transmembrane region" description="Helical" evidence="7">
    <location>
        <begin position="30"/>
        <end position="49"/>
    </location>
</feature>
<keyword evidence="3 7" id="KW-0812">Transmembrane</keyword>
<evidence type="ECO:0000256" key="5">
    <source>
        <dbReference type="ARBA" id="ARBA00022989"/>
    </source>
</evidence>
<evidence type="ECO:0000313" key="9">
    <source>
        <dbReference type="Proteomes" id="UP000002069"/>
    </source>
</evidence>
<dbReference type="Pfam" id="PF01810">
    <property type="entry name" value="LysE"/>
    <property type="match status" value="1"/>
</dbReference>
<dbReference type="GO" id="GO:0033228">
    <property type="term" value="P:cysteine export across plasma membrane"/>
    <property type="evidence" value="ECO:0007669"/>
    <property type="project" value="TreeGrafter"/>
</dbReference>
<dbReference type="PANTHER" id="PTHR30086">
    <property type="entry name" value="ARGININE EXPORTER PROTEIN ARGO"/>
    <property type="match status" value="1"/>
</dbReference>
<feature type="transmembrane region" description="Helical" evidence="7">
    <location>
        <begin position="61"/>
        <end position="83"/>
    </location>
</feature>
<dbReference type="KEGG" id="ctu:CTU_26010"/>
<dbReference type="GO" id="GO:0015171">
    <property type="term" value="F:amino acid transmembrane transporter activity"/>
    <property type="evidence" value="ECO:0007669"/>
    <property type="project" value="TreeGrafter"/>
</dbReference>
<dbReference type="PANTHER" id="PTHR30086:SF20">
    <property type="entry name" value="ARGININE EXPORTER PROTEIN ARGO-RELATED"/>
    <property type="match status" value="1"/>
</dbReference>
<keyword evidence="6 7" id="KW-0472">Membrane</keyword>
<comment type="subcellular location">
    <subcellularLocation>
        <location evidence="1">Cell membrane</location>
        <topology evidence="1">Multi-pass membrane protein</topology>
    </subcellularLocation>
</comment>
<accession>C9XV45</accession>
<evidence type="ECO:0000256" key="7">
    <source>
        <dbReference type="SAM" id="Phobius"/>
    </source>
</evidence>
<keyword evidence="5 7" id="KW-1133">Transmembrane helix</keyword>
<evidence type="ECO:0000256" key="1">
    <source>
        <dbReference type="ARBA" id="ARBA00004651"/>
    </source>
</evidence>
<keyword evidence="4" id="KW-0029">Amino-acid transport</keyword>